<organism evidence="2 3">
    <name type="scientific">Gordonia soli NBRC 108243</name>
    <dbReference type="NCBI Taxonomy" id="1223545"/>
    <lineage>
        <taxon>Bacteria</taxon>
        <taxon>Bacillati</taxon>
        <taxon>Actinomycetota</taxon>
        <taxon>Actinomycetes</taxon>
        <taxon>Mycobacteriales</taxon>
        <taxon>Gordoniaceae</taxon>
        <taxon>Gordonia</taxon>
    </lineage>
</organism>
<dbReference type="eggNOG" id="COG2318">
    <property type="taxonomic scope" value="Bacteria"/>
</dbReference>
<dbReference type="Pfam" id="PF12867">
    <property type="entry name" value="DinB_2"/>
    <property type="match status" value="1"/>
</dbReference>
<accession>M0QJ01</accession>
<proteinExistence type="predicted"/>
<dbReference type="InterPro" id="IPR024775">
    <property type="entry name" value="DinB-like"/>
</dbReference>
<dbReference type="Proteomes" id="UP000011666">
    <property type="component" value="Unassembled WGS sequence"/>
</dbReference>
<dbReference type="RefSeq" id="WP_007620767.1">
    <property type="nucleotide sequence ID" value="NZ_BANX01000016.1"/>
</dbReference>
<protein>
    <recommendedName>
        <fullName evidence="1">DinB-like domain-containing protein</fullName>
    </recommendedName>
</protein>
<sequence length="166" mass="18362">MRSTDILADSLSRIAENVHGVLDGIDADGLVWRPENHGNSVAWLIWHLTRVQDSHIADLAGTEQVWIVDGWVDRFGLDLPAGHTGYAHSSDDVAKVDVRDRELLRGYHDATHAATLRYLEGLSDADLDEVIDENWDPPVRRGVRLVSLVDDDAQHVGQAAFVAGLR</sequence>
<gene>
    <name evidence="2" type="ORF">GS4_16_00680</name>
</gene>
<name>M0QJ01_9ACTN</name>
<dbReference type="OrthoDB" id="2363925at2"/>
<dbReference type="STRING" id="1223545.GS4_16_00680"/>
<dbReference type="SUPFAM" id="SSF109854">
    <property type="entry name" value="DinB/YfiT-like putative metalloenzymes"/>
    <property type="match status" value="1"/>
</dbReference>
<dbReference type="NCBIfam" id="NF047843">
    <property type="entry name" value="MST_Rv0443"/>
    <property type="match status" value="1"/>
</dbReference>
<evidence type="ECO:0000259" key="1">
    <source>
        <dbReference type="Pfam" id="PF12867"/>
    </source>
</evidence>
<evidence type="ECO:0000313" key="2">
    <source>
        <dbReference type="EMBL" id="GAC68538.1"/>
    </source>
</evidence>
<reference evidence="2 3" key="1">
    <citation type="submission" date="2013-01" db="EMBL/GenBank/DDBJ databases">
        <title>Whole genome shotgun sequence of Gordonia soli NBRC 108243.</title>
        <authorList>
            <person name="Isaki-Nakamura S."/>
            <person name="Hosoyama A."/>
            <person name="Tsuchikane K."/>
            <person name="Ando Y."/>
            <person name="Baba S."/>
            <person name="Ohji S."/>
            <person name="Hamada M."/>
            <person name="Tamura T."/>
            <person name="Yamazoe A."/>
            <person name="Yamazaki S."/>
            <person name="Fujita N."/>
        </authorList>
    </citation>
    <scope>NUCLEOTIDE SEQUENCE [LARGE SCALE GENOMIC DNA]</scope>
    <source>
        <strain evidence="2 3">NBRC 108243</strain>
    </source>
</reference>
<keyword evidence="3" id="KW-1185">Reference proteome</keyword>
<comment type="caution">
    <text evidence="2">The sequence shown here is derived from an EMBL/GenBank/DDBJ whole genome shotgun (WGS) entry which is preliminary data.</text>
</comment>
<dbReference type="AlphaFoldDB" id="M0QJ01"/>
<feature type="domain" description="DinB-like" evidence="1">
    <location>
        <begin position="12"/>
        <end position="159"/>
    </location>
</feature>
<dbReference type="EMBL" id="BANX01000016">
    <property type="protein sequence ID" value="GAC68538.1"/>
    <property type="molecule type" value="Genomic_DNA"/>
</dbReference>
<dbReference type="InterPro" id="IPR034660">
    <property type="entry name" value="DinB/YfiT-like"/>
</dbReference>
<dbReference type="Gene3D" id="1.20.120.450">
    <property type="entry name" value="dinb family like domain"/>
    <property type="match status" value="1"/>
</dbReference>
<evidence type="ECO:0000313" key="3">
    <source>
        <dbReference type="Proteomes" id="UP000011666"/>
    </source>
</evidence>